<dbReference type="RefSeq" id="WP_156960288.1">
    <property type="nucleotide sequence ID" value="NZ_BSTI01000003.1"/>
</dbReference>
<proteinExistence type="predicted"/>
<evidence type="ECO:0000313" key="2">
    <source>
        <dbReference type="Proteomes" id="UP001165136"/>
    </source>
</evidence>
<accession>A0A9W6QVH5</accession>
<organism evidence="1 2">
    <name type="scientific">Amycolatopsis taiwanensis</name>
    <dbReference type="NCBI Taxonomy" id="342230"/>
    <lineage>
        <taxon>Bacteria</taxon>
        <taxon>Bacillati</taxon>
        <taxon>Actinomycetota</taxon>
        <taxon>Actinomycetes</taxon>
        <taxon>Pseudonocardiales</taxon>
        <taxon>Pseudonocardiaceae</taxon>
        <taxon>Amycolatopsis</taxon>
    </lineage>
</organism>
<sequence>MTEASIADVFNAAVSRVRERYWNALDTEGTTTFPAAVLIGQDRRPH</sequence>
<keyword evidence="2" id="KW-1185">Reference proteome</keyword>
<name>A0A9W6QVH5_9PSEU</name>
<dbReference type="EMBL" id="BSTI01000003">
    <property type="protein sequence ID" value="GLY64796.1"/>
    <property type="molecule type" value="Genomic_DNA"/>
</dbReference>
<protein>
    <submittedName>
        <fullName evidence="1">Uncharacterized protein</fullName>
    </submittedName>
</protein>
<evidence type="ECO:0000313" key="1">
    <source>
        <dbReference type="EMBL" id="GLY64796.1"/>
    </source>
</evidence>
<reference evidence="1" key="1">
    <citation type="submission" date="2023-03" db="EMBL/GenBank/DDBJ databases">
        <title>Amycolatopsis taiwanensis NBRC 103393.</title>
        <authorList>
            <person name="Ichikawa N."/>
            <person name="Sato H."/>
            <person name="Tonouchi N."/>
        </authorList>
    </citation>
    <scope>NUCLEOTIDE SEQUENCE</scope>
    <source>
        <strain evidence="1">NBRC 103393</strain>
    </source>
</reference>
<comment type="caution">
    <text evidence="1">The sequence shown here is derived from an EMBL/GenBank/DDBJ whole genome shotgun (WGS) entry which is preliminary data.</text>
</comment>
<gene>
    <name evidence="1" type="ORF">Atai01_14150</name>
</gene>
<dbReference type="Proteomes" id="UP001165136">
    <property type="component" value="Unassembled WGS sequence"/>
</dbReference>
<dbReference type="AlphaFoldDB" id="A0A9W6QVH5"/>